<evidence type="ECO:0000313" key="2">
    <source>
        <dbReference type="EMBL" id="NHZ39442.1"/>
    </source>
</evidence>
<proteinExistence type="predicted"/>
<reference evidence="2 3" key="1">
    <citation type="submission" date="2019-09" db="EMBL/GenBank/DDBJ databases">
        <title>Taxonomy of Antarctic Massilia spp.: description of Massilia rubra sp. nov., Massilia aquatica sp. nov., Massilia mucilaginosa sp. nov., Massilia frigida sp. nov. isolated from streams, lakes and regoliths.</title>
        <authorList>
            <person name="Holochova P."/>
            <person name="Sedlacek I."/>
            <person name="Kralova S."/>
            <person name="Maslanova I."/>
            <person name="Busse H.-J."/>
            <person name="Stankova E."/>
            <person name="Vrbovska V."/>
            <person name="Kovarovic V."/>
            <person name="Bartak M."/>
            <person name="Svec P."/>
            <person name="Pantucek R."/>
        </authorList>
    </citation>
    <scope>NUCLEOTIDE SEQUENCE [LARGE SCALE GENOMIC DNA]</scope>
    <source>
        <strain evidence="2 3">CCM 8693</strain>
    </source>
</reference>
<protein>
    <submittedName>
        <fullName evidence="2">Uncharacterized protein</fullName>
    </submittedName>
</protein>
<keyword evidence="1" id="KW-0472">Membrane</keyword>
<dbReference type="Proteomes" id="UP000819052">
    <property type="component" value="Unassembled WGS sequence"/>
</dbReference>
<dbReference type="RefSeq" id="WP_167075134.1">
    <property type="nucleotide sequence ID" value="NZ_VVIW01000002.1"/>
</dbReference>
<evidence type="ECO:0000313" key="3">
    <source>
        <dbReference type="Proteomes" id="UP000819052"/>
    </source>
</evidence>
<comment type="caution">
    <text evidence="2">The sequence shown here is derived from an EMBL/GenBank/DDBJ whole genome shotgun (WGS) entry which is preliminary data.</text>
</comment>
<accession>A0ABX0M597</accession>
<gene>
    <name evidence="2" type="ORF">F1609_04560</name>
</gene>
<keyword evidence="1" id="KW-0812">Transmembrane</keyword>
<evidence type="ECO:0000256" key="1">
    <source>
        <dbReference type="SAM" id="Phobius"/>
    </source>
</evidence>
<sequence length="174" mass="18748">MTHPNVFALLVPHPDDTLAALAYASYKQHEIETYAAIEAQTGHPPTPEDIENFERAATTPVCVAMHQRQADSFMKAFLDATLDAKGAKIEAEFTDAAIGRQLAAIQAQLGARRGPLGLFRDVGANLSVNVLTILLIAALVFGYRLLDEGLDRLSFRTGVTQQTPPPPVDDAAPN</sequence>
<organism evidence="2 3">
    <name type="scientific">Massilia aquatica</name>
    <dbReference type="NCBI Taxonomy" id="2609000"/>
    <lineage>
        <taxon>Bacteria</taxon>
        <taxon>Pseudomonadati</taxon>
        <taxon>Pseudomonadota</taxon>
        <taxon>Betaproteobacteria</taxon>
        <taxon>Burkholderiales</taxon>
        <taxon>Oxalobacteraceae</taxon>
        <taxon>Telluria group</taxon>
        <taxon>Massilia</taxon>
    </lineage>
</organism>
<keyword evidence="1" id="KW-1133">Transmembrane helix</keyword>
<dbReference type="EMBL" id="VVIW01000002">
    <property type="protein sequence ID" value="NHZ39442.1"/>
    <property type="molecule type" value="Genomic_DNA"/>
</dbReference>
<name>A0ABX0M597_9BURK</name>
<feature type="transmembrane region" description="Helical" evidence="1">
    <location>
        <begin position="126"/>
        <end position="146"/>
    </location>
</feature>
<keyword evidence="3" id="KW-1185">Reference proteome</keyword>